<dbReference type="AlphaFoldDB" id="A0AB39BE81"/>
<dbReference type="GO" id="GO:0008897">
    <property type="term" value="F:holo-[acyl-carrier-protein] synthase activity"/>
    <property type="evidence" value="ECO:0007669"/>
    <property type="project" value="InterPro"/>
</dbReference>
<dbReference type="Pfam" id="PF01648">
    <property type="entry name" value="ACPS"/>
    <property type="match status" value="1"/>
</dbReference>
<dbReference type="EMBL" id="CP162511">
    <property type="protein sequence ID" value="XDI04680.1"/>
    <property type="molecule type" value="Genomic_DNA"/>
</dbReference>
<dbReference type="SUPFAM" id="SSF56214">
    <property type="entry name" value="4'-phosphopantetheinyl transferase"/>
    <property type="match status" value="1"/>
</dbReference>
<name>A0AB39BE81_9MICO</name>
<evidence type="ECO:0000313" key="3">
    <source>
        <dbReference type="EMBL" id="XDI04680.1"/>
    </source>
</evidence>
<reference evidence="3" key="1">
    <citation type="submission" date="2024-05" db="EMBL/GenBank/DDBJ databases">
        <title>Herbiconiux sp. A18JL235.</title>
        <authorList>
            <person name="Zhang G."/>
        </authorList>
    </citation>
    <scope>NUCLEOTIDE SEQUENCE</scope>
    <source>
        <strain evidence="3">A18JL235</strain>
    </source>
</reference>
<feature type="domain" description="4'-phosphopantetheinyl transferase" evidence="2">
    <location>
        <begin position="90"/>
        <end position="160"/>
    </location>
</feature>
<sequence length="223" mass="22969">MPAAPPPEVLVTFIPDGGDRQADHAALLDLAARCAETTMTRLEQRCPRCDSPDHGPLRVAAAAETAASLVHVSLSRTGGWVALAATTAAPVGVDLESLAAAGAAPFDDVAFTDDEIRALAALPRHTADRMRVTAWTAKEAILKAHRTGLLTDPRLLTLDFAAPSAPVDPGSTTTAVRLARSSVPGVAPSTTTVIGLPTPTPADLIATLALLCAPTPSIRITLL</sequence>
<evidence type="ECO:0000256" key="1">
    <source>
        <dbReference type="ARBA" id="ARBA00022679"/>
    </source>
</evidence>
<accession>A0AB39BE81</accession>
<dbReference type="RefSeq" id="WP_368497085.1">
    <property type="nucleotide sequence ID" value="NZ_CP162511.1"/>
</dbReference>
<gene>
    <name evidence="3" type="ORF">ABFY20_15250</name>
</gene>
<proteinExistence type="predicted"/>
<dbReference type="GO" id="GO:0000287">
    <property type="term" value="F:magnesium ion binding"/>
    <property type="evidence" value="ECO:0007669"/>
    <property type="project" value="InterPro"/>
</dbReference>
<keyword evidence="1 3" id="KW-0808">Transferase</keyword>
<dbReference type="InterPro" id="IPR008278">
    <property type="entry name" value="4-PPantetheinyl_Trfase_dom"/>
</dbReference>
<dbReference type="InterPro" id="IPR037143">
    <property type="entry name" value="4-PPantetheinyl_Trfase_dom_sf"/>
</dbReference>
<organism evidence="3">
    <name type="scientific">Herbiconiux sp. A18JL235</name>
    <dbReference type="NCBI Taxonomy" id="3152363"/>
    <lineage>
        <taxon>Bacteria</taxon>
        <taxon>Bacillati</taxon>
        <taxon>Actinomycetota</taxon>
        <taxon>Actinomycetes</taxon>
        <taxon>Micrococcales</taxon>
        <taxon>Microbacteriaceae</taxon>
        <taxon>Herbiconiux</taxon>
    </lineage>
</organism>
<protein>
    <submittedName>
        <fullName evidence="3">4'-phosphopantetheinyl transferase superfamily protein</fullName>
    </submittedName>
</protein>
<dbReference type="Gene3D" id="3.90.470.20">
    <property type="entry name" value="4'-phosphopantetheinyl transferase domain"/>
    <property type="match status" value="1"/>
</dbReference>
<evidence type="ECO:0000259" key="2">
    <source>
        <dbReference type="Pfam" id="PF01648"/>
    </source>
</evidence>